<dbReference type="GO" id="GO:0006310">
    <property type="term" value="P:DNA recombination"/>
    <property type="evidence" value="ECO:0007669"/>
    <property type="project" value="UniProtKB-KW"/>
</dbReference>
<evidence type="ECO:0000256" key="4">
    <source>
        <dbReference type="ARBA" id="ARBA00023172"/>
    </source>
</evidence>
<feature type="coiled-coil region" evidence="5">
    <location>
        <begin position="5"/>
        <end position="35"/>
    </location>
</feature>
<sequence length="450" mass="51068">MGAKLEQLELAHVELDRLRQRSEELRNLNSDQQAKIAELGADLGHEQALAADHLVRLEAELRLNSELSQENASGQAALAKLQSDLLHEREQTVDKLTLLEQAREQLRLQFQELAQQIFEERSVKGAEEQRQKLGAILDPFHVQLKSFKEKVDTIHLQETRERASLKQEIESLRELNQRINVEAVNLTKALKGDSKIRGNWGELVLERVLEQSGLRKGIEYETQGAFRDEDNRLLRPDVIVRLPDQRDIVVDSKVSLVAWERYVNCEEAEREVALKAHVQAVREHIKQLSAKDYSSLKGVSSLDFVLLFMPIESSFMAAFQQDDNLFSEAFAARIVVVTPTTLLATLRTVENIWRYERQSQNAQEIAQRAGAMYDKLCLFVESMDKLGRQMDTARNSYDEAMNRLTRGRGNLISQANRFAELGIEGKKTLPKSVLELAAGESGSEPENGES</sequence>
<keyword evidence="3 5" id="KW-0175">Coiled coil</keyword>
<reference evidence="6 7" key="1">
    <citation type="submission" date="2020-08" db="EMBL/GenBank/DDBJ databases">
        <title>Bridging the membrane lipid divide: bacteria of the FCB group superphylum have the potential to synthesize archaeal ether lipids.</title>
        <authorList>
            <person name="Villanueva L."/>
            <person name="Von Meijenfeldt F.A.B."/>
            <person name="Westbye A.B."/>
            <person name="Yadav S."/>
            <person name="Hopmans E.C."/>
            <person name="Dutilh B.E."/>
            <person name="Sinninghe Damste J.S."/>
        </authorList>
    </citation>
    <scope>NUCLEOTIDE SEQUENCE [LARGE SCALE GENOMIC DNA]</scope>
    <source>
        <strain evidence="6">NIOZ-UU81</strain>
    </source>
</reference>
<dbReference type="InterPro" id="IPR003798">
    <property type="entry name" value="DNA_recombination_RmuC"/>
</dbReference>
<organism evidence="6 7">
    <name type="scientific">Candidatus Desulfatifera sulfidica</name>
    <dbReference type="NCBI Taxonomy" id="2841691"/>
    <lineage>
        <taxon>Bacteria</taxon>
        <taxon>Pseudomonadati</taxon>
        <taxon>Thermodesulfobacteriota</taxon>
        <taxon>Desulfobulbia</taxon>
        <taxon>Desulfobulbales</taxon>
        <taxon>Desulfobulbaceae</taxon>
        <taxon>Candidatus Desulfatifera</taxon>
    </lineage>
</organism>
<comment type="caution">
    <text evidence="6">The sequence shown here is derived from an EMBL/GenBank/DDBJ whole genome shotgun (WGS) entry which is preliminary data.</text>
</comment>
<comment type="function">
    <text evidence="1">Involved in DNA recombination.</text>
</comment>
<evidence type="ECO:0000313" key="7">
    <source>
        <dbReference type="Proteomes" id="UP000599024"/>
    </source>
</evidence>
<evidence type="ECO:0000256" key="3">
    <source>
        <dbReference type="ARBA" id="ARBA00023054"/>
    </source>
</evidence>
<evidence type="ECO:0000313" key="6">
    <source>
        <dbReference type="EMBL" id="MBC8209131.1"/>
    </source>
</evidence>
<gene>
    <name evidence="6" type="primary">rmuC</name>
    <name evidence="6" type="ORF">H8E79_08200</name>
</gene>
<dbReference type="EMBL" id="JACNLK010000077">
    <property type="protein sequence ID" value="MBC8209131.1"/>
    <property type="molecule type" value="Genomic_DNA"/>
</dbReference>
<feature type="coiled-coil region" evidence="5">
    <location>
        <begin position="155"/>
        <end position="189"/>
    </location>
</feature>
<comment type="similarity">
    <text evidence="2">Belongs to the RmuC family.</text>
</comment>
<keyword evidence="4" id="KW-0233">DNA recombination</keyword>
<dbReference type="PANTHER" id="PTHR30563">
    <property type="entry name" value="DNA RECOMBINATION PROTEIN RMUC"/>
    <property type="match status" value="1"/>
</dbReference>
<evidence type="ECO:0000256" key="5">
    <source>
        <dbReference type="SAM" id="Coils"/>
    </source>
</evidence>
<name>A0A8J6NAD9_9BACT</name>
<dbReference type="AlphaFoldDB" id="A0A8J6NAD9"/>
<dbReference type="Proteomes" id="UP000599024">
    <property type="component" value="Unassembled WGS sequence"/>
</dbReference>
<proteinExistence type="inferred from homology"/>
<accession>A0A8J6NAD9</accession>
<protein>
    <submittedName>
        <fullName evidence="6">DNA recombination protein RmuC</fullName>
    </submittedName>
</protein>
<dbReference type="Pfam" id="PF02646">
    <property type="entry name" value="RmuC"/>
    <property type="match status" value="1"/>
</dbReference>
<dbReference type="PANTHER" id="PTHR30563:SF0">
    <property type="entry name" value="DNA RECOMBINATION PROTEIN RMUC"/>
    <property type="match status" value="1"/>
</dbReference>
<evidence type="ECO:0000256" key="1">
    <source>
        <dbReference type="ARBA" id="ARBA00003416"/>
    </source>
</evidence>
<feature type="coiled-coil region" evidence="5">
    <location>
        <begin position="64"/>
        <end position="116"/>
    </location>
</feature>
<evidence type="ECO:0000256" key="2">
    <source>
        <dbReference type="ARBA" id="ARBA00009840"/>
    </source>
</evidence>